<reference evidence="3 4" key="1">
    <citation type="submission" date="2019-02" db="EMBL/GenBank/DDBJ databases">
        <title>Deep-cultivation of Planctomycetes and their phenomic and genomic characterization uncovers novel biology.</title>
        <authorList>
            <person name="Wiegand S."/>
            <person name="Jogler M."/>
            <person name="Boedeker C."/>
            <person name="Pinto D."/>
            <person name="Vollmers J."/>
            <person name="Rivas-Marin E."/>
            <person name="Kohn T."/>
            <person name="Peeters S.H."/>
            <person name="Heuer A."/>
            <person name="Rast P."/>
            <person name="Oberbeckmann S."/>
            <person name="Bunk B."/>
            <person name="Jeske O."/>
            <person name="Meyerdierks A."/>
            <person name="Storesund J.E."/>
            <person name="Kallscheuer N."/>
            <person name="Luecker S."/>
            <person name="Lage O.M."/>
            <person name="Pohl T."/>
            <person name="Merkel B.J."/>
            <person name="Hornburger P."/>
            <person name="Mueller R.-W."/>
            <person name="Bruemmer F."/>
            <person name="Labrenz M."/>
            <person name="Spormann A.M."/>
            <person name="Op den Camp H."/>
            <person name="Overmann J."/>
            <person name="Amann R."/>
            <person name="Jetten M.S.M."/>
            <person name="Mascher T."/>
            <person name="Medema M.H."/>
            <person name="Devos D.P."/>
            <person name="Kaster A.-K."/>
            <person name="Ovreas L."/>
            <person name="Rohde M."/>
            <person name="Galperin M.Y."/>
            <person name="Jogler C."/>
        </authorList>
    </citation>
    <scope>NUCLEOTIDE SEQUENCE [LARGE SCALE GENOMIC DNA]</scope>
    <source>
        <strain evidence="3 4">ETA_A1</strain>
    </source>
</reference>
<protein>
    <recommendedName>
        <fullName evidence="5">Peptidase S9 prolyl oligopeptidase catalytic domain-containing protein</fullName>
    </recommendedName>
</protein>
<feature type="chain" id="PRO_5021902195" description="Peptidase S9 prolyl oligopeptidase catalytic domain-containing protein" evidence="2">
    <location>
        <begin position="21"/>
        <end position="657"/>
    </location>
</feature>
<keyword evidence="4" id="KW-1185">Reference proteome</keyword>
<keyword evidence="2" id="KW-0732">Signal</keyword>
<dbReference type="RefSeq" id="WP_145243673.1">
    <property type="nucleotide sequence ID" value="NZ_CP036273.1"/>
</dbReference>
<name>A0A517Y0Y7_9BACT</name>
<evidence type="ECO:0000313" key="3">
    <source>
        <dbReference type="EMBL" id="QDU23426.1"/>
    </source>
</evidence>
<dbReference type="KEGG" id="uli:ETAA1_54260"/>
<gene>
    <name evidence="3" type="ORF">ETAA1_54260</name>
</gene>
<feature type="signal peptide" evidence="2">
    <location>
        <begin position="1"/>
        <end position="20"/>
    </location>
</feature>
<evidence type="ECO:0000256" key="2">
    <source>
        <dbReference type="SAM" id="SignalP"/>
    </source>
</evidence>
<dbReference type="Gene3D" id="3.40.50.1820">
    <property type="entry name" value="alpha/beta hydrolase"/>
    <property type="match status" value="1"/>
</dbReference>
<feature type="region of interest" description="Disordered" evidence="1">
    <location>
        <begin position="22"/>
        <end position="45"/>
    </location>
</feature>
<sequence length="657" mass="73074" precursor="true">MRTPLLAAAAAAAVAVFAAAGPGQQPGKKADKNKFAPPAATRPDDATLKTITDKTAQLREAVAGLKAKKTPDDVLIEVEVYLRAAENIVRFEEWFHKDSGKWALTTLDRGLERATQAEGGKAPWRDETGRWVARAYRSMIDKSIQPYAVLLPADYGSDAKKKWRLDIVLHGRDGALTEAKFLALHDKAKLAPKDLGFVQLEVYGRGNNAYRWAGEQDVWEAEFDFNPDSPRQKREPVDASRRVLRGFSMGGAGTWHIGLHRPYQFCVIGPGAGFTTTHGYIGGLPNPLPEYQEKCLRIYDAARYAENAFNVPVVAYSGEKDGQKKAADNIENALKDFPEKLRFTHIVAPGLEHAQPPEWQAKCEAEYRKYADTGRTVPDRVRFVTYTPRYGRCDWARIDSLERTYERAVIDLRREGNTFTGTTTNVRRLELIAADATRAYWVRIDGANLTLPPGRALELVKVDGRWEPARKTPDRPQKRAFSQGPIDDAFLYSFEVTAPSAAGWHAATDRHAKAADAGFARLWDRYFRGPLPRPGTHKGEPNEVLFGDPASNPKIAAVLPKLPITWTKEKLVVNGAEYDAATHLPVLIYPHPSGERYVVLNSGHTFGEADLKGTNALLYPRLGDWAVIRPAPTPRDPAAYEVVAAGLFDENWQFPKK</sequence>
<accession>A0A517Y0Y7</accession>
<evidence type="ECO:0008006" key="5">
    <source>
        <dbReference type="Google" id="ProtNLM"/>
    </source>
</evidence>
<dbReference type="SUPFAM" id="SSF53474">
    <property type="entry name" value="alpha/beta-Hydrolases"/>
    <property type="match status" value="1"/>
</dbReference>
<evidence type="ECO:0000256" key="1">
    <source>
        <dbReference type="SAM" id="MobiDB-lite"/>
    </source>
</evidence>
<dbReference type="AlphaFoldDB" id="A0A517Y0Y7"/>
<organism evidence="3 4">
    <name type="scientific">Urbifossiella limnaea</name>
    <dbReference type="NCBI Taxonomy" id="2528023"/>
    <lineage>
        <taxon>Bacteria</taxon>
        <taxon>Pseudomonadati</taxon>
        <taxon>Planctomycetota</taxon>
        <taxon>Planctomycetia</taxon>
        <taxon>Gemmatales</taxon>
        <taxon>Gemmataceae</taxon>
        <taxon>Urbifossiella</taxon>
    </lineage>
</organism>
<proteinExistence type="predicted"/>
<dbReference type="Proteomes" id="UP000319576">
    <property type="component" value="Chromosome"/>
</dbReference>
<evidence type="ECO:0000313" key="4">
    <source>
        <dbReference type="Proteomes" id="UP000319576"/>
    </source>
</evidence>
<dbReference type="OrthoDB" id="236649at2"/>
<dbReference type="EMBL" id="CP036273">
    <property type="protein sequence ID" value="QDU23426.1"/>
    <property type="molecule type" value="Genomic_DNA"/>
</dbReference>
<dbReference type="InterPro" id="IPR029058">
    <property type="entry name" value="AB_hydrolase_fold"/>
</dbReference>